<gene>
    <name evidence="2" type="ORF">EV137_5172</name>
</gene>
<feature type="signal peptide" evidence="1">
    <location>
        <begin position="1"/>
        <end position="27"/>
    </location>
</feature>
<evidence type="ECO:0000313" key="3">
    <source>
        <dbReference type="Proteomes" id="UP000295060"/>
    </source>
</evidence>
<dbReference type="Proteomes" id="UP000295060">
    <property type="component" value="Unassembled WGS sequence"/>
</dbReference>
<protein>
    <submittedName>
        <fullName evidence="2">Uncharacterized protein</fullName>
    </submittedName>
</protein>
<accession>A0ABY2F9W6</accession>
<proteinExistence type="predicted"/>
<keyword evidence="3" id="KW-1185">Reference proteome</keyword>
<name>A0ABY2F9W6_9ACTN</name>
<feature type="chain" id="PRO_5046564156" evidence="1">
    <location>
        <begin position="28"/>
        <end position="300"/>
    </location>
</feature>
<reference evidence="2 3" key="1">
    <citation type="submission" date="2019-03" db="EMBL/GenBank/DDBJ databases">
        <title>Genomic Encyclopedia of Type Strains, Phase III (KMG-III): the genomes of soil and plant-associated and newly described type strains.</title>
        <authorList>
            <person name="Whitman W."/>
        </authorList>
    </citation>
    <scope>NUCLEOTIDE SEQUENCE [LARGE SCALE GENOMIC DNA]</scope>
    <source>
        <strain evidence="2 3">VKMAc-2574</strain>
    </source>
</reference>
<organism evidence="2 3">
    <name type="scientific">Kribbella pratensis</name>
    <dbReference type="NCBI Taxonomy" id="2512112"/>
    <lineage>
        <taxon>Bacteria</taxon>
        <taxon>Bacillati</taxon>
        <taxon>Actinomycetota</taxon>
        <taxon>Actinomycetes</taxon>
        <taxon>Propionibacteriales</taxon>
        <taxon>Kribbellaceae</taxon>
        <taxon>Kribbella</taxon>
    </lineage>
</organism>
<dbReference type="EMBL" id="SODU01000003">
    <property type="protein sequence ID" value="TDW87101.1"/>
    <property type="molecule type" value="Genomic_DNA"/>
</dbReference>
<comment type="caution">
    <text evidence="2">The sequence shown here is derived from an EMBL/GenBank/DDBJ whole genome shotgun (WGS) entry which is preliminary data.</text>
</comment>
<evidence type="ECO:0000313" key="2">
    <source>
        <dbReference type="EMBL" id="TDW87101.1"/>
    </source>
</evidence>
<keyword evidence="1" id="KW-0732">Signal</keyword>
<dbReference type="RefSeq" id="WP_238175551.1">
    <property type="nucleotide sequence ID" value="NZ_SODU01000003.1"/>
</dbReference>
<sequence>MRTMRRTAALLGAAVLLAGLGTATATAADPKVQSICSLDLGSITAQGNYVDQVLSAASPPVASERRVGPQVADPGETRASATWEFSYDSHDGIVDRGYAIYGTWLYSTLIARPPDGPWWGRGNIQDGMGDFTQLARSGYPKGASPSREYLYGLRNDGVLFRWKKDSTGFHALGSYAGFAAVKTMTLISQTATYDTLLATTRGGALYTIHIPVTSPLTPVVKVVRTSTWQGFEAIVAEKCGTQSTLLAAIDRDSGSAYLYAVGHASGTATVIQNLGKLPGTFNDPIYFLRTSQAGTSLNGE</sequence>
<evidence type="ECO:0000256" key="1">
    <source>
        <dbReference type="SAM" id="SignalP"/>
    </source>
</evidence>